<feature type="compositionally biased region" description="Basic and acidic residues" evidence="5">
    <location>
        <begin position="135"/>
        <end position="159"/>
    </location>
</feature>
<dbReference type="AlphaFoldDB" id="A0AAD4KXG1"/>
<accession>A0AAD4KXG1</accession>
<feature type="region of interest" description="Disordered" evidence="5">
    <location>
        <begin position="49"/>
        <end position="208"/>
    </location>
</feature>
<evidence type="ECO:0000256" key="5">
    <source>
        <dbReference type="SAM" id="MobiDB-lite"/>
    </source>
</evidence>
<feature type="compositionally biased region" description="Basic and acidic residues" evidence="5">
    <location>
        <begin position="180"/>
        <end position="189"/>
    </location>
</feature>
<keyword evidence="7" id="KW-1185">Reference proteome</keyword>
<comment type="caution">
    <text evidence="6">The sequence shown here is derived from an EMBL/GenBank/DDBJ whole genome shotgun (WGS) entry which is preliminary data.</text>
</comment>
<dbReference type="Proteomes" id="UP001201262">
    <property type="component" value="Unassembled WGS sequence"/>
</dbReference>
<dbReference type="PANTHER" id="PTHR14577:SF0">
    <property type="entry name" value="NUCLEOLAR PROTEIN 12"/>
    <property type="match status" value="1"/>
</dbReference>
<keyword evidence="3" id="KW-0175">Coiled coil</keyword>
<name>A0AAD4KXG1_9EURO</name>
<evidence type="ECO:0000313" key="6">
    <source>
        <dbReference type="EMBL" id="KAH8698301.1"/>
    </source>
</evidence>
<evidence type="ECO:0000256" key="2">
    <source>
        <dbReference type="ARBA" id="ARBA00007175"/>
    </source>
</evidence>
<evidence type="ECO:0000256" key="4">
    <source>
        <dbReference type="ARBA" id="ARBA00023242"/>
    </source>
</evidence>
<evidence type="ECO:0000256" key="3">
    <source>
        <dbReference type="ARBA" id="ARBA00023054"/>
    </source>
</evidence>
<dbReference type="GO" id="GO:0019843">
    <property type="term" value="F:rRNA binding"/>
    <property type="evidence" value="ECO:0007669"/>
    <property type="project" value="TreeGrafter"/>
</dbReference>
<reference evidence="6" key="1">
    <citation type="submission" date="2021-12" db="EMBL/GenBank/DDBJ databases">
        <title>Convergent genome expansion in fungi linked to evolution of root-endophyte symbiosis.</title>
        <authorList>
            <consortium name="DOE Joint Genome Institute"/>
            <person name="Ke Y.-H."/>
            <person name="Bonito G."/>
            <person name="Liao H.-L."/>
            <person name="Looney B."/>
            <person name="Rojas-Flechas A."/>
            <person name="Nash J."/>
            <person name="Hameed K."/>
            <person name="Schadt C."/>
            <person name="Martin F."/>
            <person name="Crous P.W."/>
            <person name="Miettinen O."/>
            <person name="Magnuson J.K."/>
            <person name="Labbe J."/>
            <person name="Jacobson D."/>
            <person name="Doktycz M.J."/>
            <person name="Veneault-Fourrey C."/>
            <person name="Kuo A."/>
            <person name="Mondo S."/>
            <person name="Calhoun S."/>
            <person name="Riley R."/>
            <person name="Ohm R."/>
            <person name="LaButti K."/>
            <person name="Andreopoulos B."/>
            <person name="Pangilinan J."/>
            <person name="Nolan M."/>
            <person name="Tritt A."/>
            <person name="Clum A."/>
            <person name="Lipzen A."/>
            <person name="Daum C."/>
            <person name="Barry K."/>
            <person name="Grigoriev I.V."/>
            <person name="Vilgalys R."/>
        </authorList>
    </citation>
    <scope>NUCLEOTIDE SEQUENCE</scope>
    <source>
        <strain evidence="6">PMI_201</strain>
    </source>
</reference>
<protein>
    <submittedName>
        <fullName evidence="6">Nucleolar protein 12-domain-containing protein</fullName>
    </submittedName>
</protein>
<organism evidence="6 7">
    <name type="scientific">Talaromyces proteolyticus</name>
    <dbReference type="NCBI Taxonomy" id="1131652"/>
    <lineage>
        <taxon>Eukaryota</taxon>
        <taxon>Fungi</taxon>
        <taxon>Dikarya</taxon>
        <taxon>Ascomycota</taxon>
        <taxon>Pezizomycotina</taxon>
        <taxon>Eurotiomycetes</taxon>
        <taxon>Eurotiomycetidae</taxon>
        <taxon>Eurotiales</taxon>
        <taxon>Trichocomaceae</taxon>
        <taxon>Talaromyces</taxon>
        <taxon>Talaromyces sect. Bacilispori</taxon>
    </lineage>
</organism>
<feature type="compositionally biased region" description="Low complexity" evidence="5">
    <location>
        <begin position="64"/>
        <end position="73"/>
    </location>
</feature>
<feature type="compositionally biased region" description="Basic and acidic residues" evidence="5">
    <location>
        <begin position="49"/>
        <end position="59"/>
    </location>
</feature>
<proteinExistence type="inferred from homology"/>
<dbReference type="GeneID" id="70239743"/>
<gene>
    <name evidence="6" type="ORF">BGW36DRAFT_143959</name>
</gene>
<sequence>MAPQAKRRKIASAVEEINFDPAARQEFLTGFHKRKLQRIKVAQEYAEQKAREEKREERKKIRQQRAAELQQALDTSRQMLDEARGDLSQSESENGSEDEWEGFGEPVPVDHEAEYIDEDKYTTVTVEEMGVSKDAFQDNREHTPTDGDSSHERNDKEKGSSTTKPPKKSSNEKKKKKKFRYESKADRKVTQKKQRMGSRRQAKARREG</sequence>
<evidence type="ECO:0000256" key="1">
    <source>
        <dbReference type="ARBA" id="ARBA00004604"/>
    </source>
</evidence>
<dbReference type="EMBL" id="JAJTJA010000005">
    <property type="protein sequence ID" value="KAH8698301.1"/>
    <property type="molecule type" value="Genomic_DNA"/>
</dbReference>
<dbReference type="PANTHER" id="PTHR14577">
    <property type="entry name" value="NUCLEOLAR PROTEIN 12"/>
    <property type="match status" value="1"/>
</dbReference>
<keyword evidence="4" id="KW-0539">Nucleus</keyword>
<dbReference type="GO" id="GO:0005730">
    <property type="term" value="C:nucleolus"/>
    <property type="evidence" value="ECO:0007669"/>
    <property type="project" value="UniProtKB-SubCell"/>
</dbReference>
<evidence type="ECO:0000313" key="7">
    <source>
        <dbReference type="Proteomes" id="UP001201262"/>
    </source>
</evidence>
<dbReference type="Pfam" id="PF09805">
    <property type="entry name" value="Nop25"/>
    <property type="match status" value="1"/>
</dbReference>
<feature type="compositionally biased region" description="Basic residues" evidence="5">
    <location>
        <begin position="190"/>
        <end position="208"/>
    </location>
</feature>
<feature type="compositionally biased region" description="Basic and acidic residues" evidence="5">
    <location>
        <begin position="108"/>
        <end position="121"/>
    </location>
</feature>
<comment type="similarity">
    <text evidence="2">Belongs to the RRP17 family.</text>
</comment>
<dbReference type="RefSeq" id="XP_046072765.1">
    <property type="nucleotide sequence ID" value="XM_046209456.1"/>
</dbReference>
<comment type="subcellular location">
    <subcellularLocation>
        <location evidence="1">Nucleus</location>
        <location evidence="1">Nucleolus</location>
    </subcellularLocation>
</comment>
<dbReference type="InterPro" id="IPR019186">
    <property type="entry name" value="Nucleolar_protein_12"/>
</dbReference>